<protein>
    <submittedName>
        <fullName evidence="2">Chromatin-remodeling ATPase INO80</fullName>
    </submittedName>
</protein>
<name>A0AAE1HQY8_9NEOP</name>
<proteinExistence type="predicted"/>
<reference evidence="2" key="2">
    <citation type="journal article" date="2023" name="BMC Genomics">
        <title>Pest status, molecular evolution, and epigenetic factors derived from the genome assembly of Frankliniella fusca, a thysanopteran phytovirus vector.</title>
        <authorList>
            <person name="Catto M.A."/>
            <person name="Labadie P.E."/>
            <person name="Jacobson A.L."/>
            <person name="Kennedy G.G."/>
            <person name="Srinivasan R."/>
            <person name="Hunt B.G."/>
        </authorList>
    </citation>
    <scope>NUCLEOTIDE SEQUENCE</scope>
    <source>
        <strain evidence="2">PL_HMW_Pooled</strain>
    </source>
</reference>
<evidence type="ECO:0000313" key="2">
    <source>
        <dbReference type="EMBL" id="KAK3925869.1"/>
    </source>
</evidence>
<keyword evidence="1" id="KW-0472">Membrane</keyword>
<evidence type="ECO:0000313" key="3">
    <source>
        <dbReference type="Proteomes" id="UP001219518"/>
    </source>
</evidence>
<gene>
    <name evidence="2" type="ORF">KUF71_014118</name>
</gene>
<organism evidence="2 3">
    <name type="scientific">Frankliniella fusca</name>
    <dbReference type="NCBI Taxonomy" id="407009"/>
    <lineage>
        <taxon>Eukaryota</taxon>
        <taxon>Metazoa</taxon>
        <taxon>Ecdysozoa</taxon>
        <taxon>Arthropoda</taxon>
        <taxon>Hexapoda</taxon>
        <taxon>Insecta</taxon>
        <taxon>Pterygota</taxon>
        <taxon>Neoptera</taxon>
        <taxon>Paraneoptera</taxon>
        <taxon>Thysanoptera</taxon>
        <taxon>Terebrantia</taxon>
        <taxon>Thripoidea</taxon>
        <taxon>Thripidae</taxon>
        <taxon>Frankliniella</taxon>
    </lineage>
</organism>
<keyword evidence="1" id="KW-0812">Transmembrane</keyword>
<accession>A0AAE1HQY8</accession>
<comment type="caution">
    <text evidence="2">The sequence shown here is derived from an EMBL/GenBank/DDBJ whole genome shotgun (WGS) entry which is preliminary data.</text>
</comment>
<feature type="transmembrane region" description="Helical" evidence="1">
    <location>
        <begin position="118"/>
        <end position="141"/>
    </location>
</feature>
<keyword evidence="1" id="KW-1133">Transmembrane helix</keyword>
<dbReference type="AlphaFoldDB" id="A0AAE1HQY8"/>
<dbReference type="Proteomes" id="UP001219518">
    <property type="component" value="Unassembled WGS sequence"/>
</dbReference>
<sequence>MAWSVIFDTLSAWETGLGSYDGRLPTSSRPQCALAALLAMPPSADTSPPPQQPPRDTRFDANLVEQAAEEPVPRHLLTATSFRSYTTADSDASSAAWSGPCPCFSCSCFCVVCATSPLLVVLVFGIMLLVLALLTYPVVLVTAAQSHAAAHAATP</sequence>
<evidence type="ECO:0000256" key="1">
    <source>
        <dbReference type="SAM" id="Phobius"/>
    </source>
</evidence>
<dbReference type="EMBL" id="JAHWGI010001240">
    <property type="protein sequence ID" value="KAK3925869.1"/>
    <property type="molecule type" value="Genomic_DNA"/>
</dbReference>
<keyword evidence="3" id="KW-1185">Reference proteome</keyword>
<reference evidence="2" key="1">
    <citation type="submission" date="2021-07" db="EMBL/GenBank/DDBJ databases">
        <authorList>
            <person name="Catto M.A."/>
            <person name="Jacobson A."/>
            <person name="Kennedy G."/>
            <person name="Labadie P."/>
            <person name="Hunt B.G."/>
            <person name="Srinivasan R."/>
        </authorList>
    </citation>
    <scope>NUCLEOTIDE SEQUENCE</scope>
    <source>
        <strain evidence="2">PL_HMW_Pooled</strain>
        <tissue evidence="2">Head</tissue>
    </source>
</reference>